<dbReference type="EMBL" id="AM412317">
    <property type="protein sequence ID" value="CAL83637.1"/>
    <property type="molecule type" value="Genomic_DNA"/>
</dbReference>
<protein>
    <submittedName>
        <fullName evidence="1">Uncharacterized protein</fullName>
    </submittedName>
</protein>
<reference evidence="1 2" key="1">
    <citation type="journal article" date="2007" name="Genome Res.">
        <title>Genome sequence of a proteolytic (Group I) Clostridium botulinum strain Hall A and comparative analysis of the clostridial genomes.</title>
        <authorList>
            <person name="Sebaihia M."/>
            <person name="Peck M.W."/>
            <person name="Minton N.P."/>
            <person name="Thomson N.R."/>
            <person name="Holden M.T.G."/>
            <person name="Mitchell W.J."/>
            <person name="Carter A.T."/>
            <person name="Bentley S.D."/>
            <person name="Mason D.R."/>
            <person name="Crossman L."/>
            <person name="Paul C.J."/>
            <person name="Ivens A."/>
            <person name="Wells-Bennik M.H.J."/>
            <person name="Davis I.J."/>
            <person name="Cerdeno-Tarraga A.M."/>
            <person name="Churcher C."/>
            <person name="Quail M.A."/>
            <person name="Chillingworth T."/>
            <person name="Feltwell T."/>
            <person name="Fraser A."/>
            <person name="Goodhead I."/>
            <person name="Hance Z."/>
            <person name="Jagels K."/>
            <person name="Larke N."/>
            <person name="Maddison M."/>
            <person name="Moule S."/>
            <person name="Mungall K."/>
            <person name="Norbertczak H."/>
            <person name="Rabbinowitsch E."/>
            <person name="Sanders M."/>
            <person name="Simmonds M."/>
            <person name="White B."/>
            <person name="Whithead S."/>
            <person name="Parkhill J."/>
        </authorList>
    </citation>
    <scope>NUCLEOTIDE SEQUENCE [LARGE SCALE GENOMIC DNA]</scope>
    <source>
        <strain evidence="2">Hall / ATCC 3502 / NCTC 13319 / Type A [Sanger]</strain>
    </source>
</reference>
<accession>A7G521</accession>
<name>A5I3L8_CLOBH</name>
<dbReference type="PATRIC" id="fig|413999.7.peg.2064"/>
<keyword evidence="2" id="KW-1185">Reference proteome</keyword>
<dbReference type="AlphaFoldDB" id="A5I3L8"/>
<gene>
    <name evidence="1" type="ordered locus">CBO2097</name>
</gene>
<dbReference type="HOGENOM" id="CLU_3133952_0_0_9"/>
<organism evidence="1 2">
    <name type="scientific">Clostridium botulinum (strain Hall / ATCC 3502 / NCTC 13319 / Type A)</name>
    <dbReference type="NCBI Taxonomy" id="441771"/>
    <lineage>
        <taxon>Bacteria</taxon>
        <taxon>Bacillati</taxon>
        <taxon>Bacillota</taxon>
        <taxon>Clostridia</taxon>
        <taxon>Eubacteriales</taxon>
        <taxon>Clostridiaceae</taxon>
        <taxon>Clostridium</taxon>
    </lineage>
</organism>
<sequence>MNNILENSISDVLVKPIDTAMVPKSNKVDSRTFFRLLDDDKVVASYKMY</sequence>
<dbReference type="KEGG" id="cbo:CBO2097"/>
<dbReference type="Proteomes" id="UP000001986">
    <property type="component" value="Chromosome"/>
</dbReference>
<evidence type="ECO:0000313" key="2">
    <source>
        <dbReference type="Proteomes" id="UP000001986"/>
    </source>
</evidence>
<dbReference type="KEGG" id="cbh:CLC_2039"/>
<evidence type="ECO:0000313" key="1">
    <source>
        <dbReference type="EMBL" id="CAL83637.1"/>
    </source>
</evidence>
<proteinExistence type="predicted"/>
<accession>A5I3L8</accession>